<keyword evidence="8" id="KW-0808">Transferase</keyword>
<evidence type="ECO:0000256" key="5">
    <source>
        <dbReference type="SAM" id="MobiDB-lite"/>
    </source>
</evidence>
<dbReference type="SMART" id="SM00220">
    <property type="entry name" value="S_TKc"/>
    <property type="match status" value="1"/>
</dbReference>
<evidence type="ECO:0000256" key="2">
    <source>
        <dbReference type="ARBA" id="ARBA00022840"/>
    </source>
</evidence>
<evidence type="ECO:0000256" key="1">
    <source>
        <dbReference type="ARBA" id="ARBA00022741"/>
    </source>
</evidence>
<dbReference type="Proteomes" id="UP000515163">
    <property type="component" value="Unplaced"/>
</dbReference>
<comment type="similarity">
    <text evidence="4">Belongs to the protein kinase superfamily.</text>
</comment>
<accession>A0A6P8HLB2</accession>
<keyword evidence="1 3" id="KW-0547">Nucleotide-binding</keyword>
<dbReference type="InterPro" id="IPR017441">
    <property type="entry name" value="Protein_kinase_ATP_BS"/>
</dbReference>
<feature type="compositionally biased region" description="Basic and acidic residues" evidence="5">
    <location>
        <begin position="47"/>
        <end position="64"/>
    </location>
</feature>
<dbReference type="InterPro" id="IPR011009">
    <property type="entry name" value="Kinase-like_dom_sf"/>
</dbReference>
<feature type="region of interest" description="Disordered" evidence="5">
    <location>
        <begin position="1"/>
        <end position="64"/>
    </location>
</feature>
<name>A0A6P8HLB2_ACTTE</name>
<keyword evidence="4" id="KW-0723">Serine/threonine-protein kinase</keyword>
<feature type="binding site" evidence="3">
    <location>
        <position position="110"/>
    </location>
    <ligand>
        <name>ATP</name>
        <dbReference type="ChEBI" id="CHEBI:30616"/>
    </ligand>
</feature>
<dbReference type="PROSITE" id="PS00108">
    <property type="entry name" value="PROTEIN_KINASE_ST"/>
    <property type="match status" value="1"/>
</dbReference>
<gene>
    <name evidence="8" type="primary">LOC116290546</name>
</gene>
<evidence type="ECO:0000256" key="3">
    <source>
        <dbReference type="PROSITE-ProRule" id="PRU10141"/>
    </source>
</evidence>
<organism evidence="7 8">
    <name type="scientific">Actinia tenebrosa</name>
    <name type="common">Australian red waratah sea anemone</name>
    <dbReference type="NCBI Taxonomy" id="6105"/>
    <lineage>
        <taxon>Eukaryota</taxon>
        <taxon>Metazoa</taxon>
        <taxon>Cnidaria</taxon>
        <taxon>Anthozoa</taxon>
        <taxon>Hexacorallia</taxon>
        <taxon>Actiniaria</taxon>
        <taxon>Actiniidae</taxon>
        <taxon>Actinia</taxon>
    </lineage>
</organism>
<dbReference type="Pfam" id="PF00069">
    <property type="entry name" value="Pkinase"/>
    <property type="match status" value="1"/>
</dbReference>
<evidence type="ECO:0000313" key="8">
    <source>
        <dbReference type="RefSeq" id="XP_031553462.1"/>
    </source>
</evidence>
<dbReference type="InterPro" id="IPR000719">
    <property type="entry name" value="Prot_kinase_dom"/>
</dbReference>
<dbReference type="PANTHER" id="PTHR44329">
    <property type="entry name" value="SERINE/THREONINE-PROTEIN KINASE TNNI3K-RELATED"/>
    <property type="match status" value="1"/>
</dbReference>
<dbReference type="AlphaFoldDB" id="A0A6P8HLB2"/>
<reference evidence="8" key="1">
    <citation type="submission" date="2025-08" db="UniProtKB">
        <authorList>
            <consortium name="RefSeq"/>
        </authorList>
    </citation>
    <scope>IDENTIFICATION</scope>
</reference>
<dbReference type="InterPro" id="IPR008271">
    <property type="entry name" value="Ser/Thr_kinase_AS"/>
</dbReference>
<feature type="compositionally biased region" description="Basic residues" evidence="5">
    <location>
        <begin position="1"/>
        <end position="16"/>
    </location>
</feature>
<evidence type="ECO:0000313" key="7">
    <source>
        <dbReference type="Proteomes" id="UP000515163"/>
    </source>
</evidence>
<sequence length="326" mass="37350">MNHKNRRKAKRQRWLQRKREKEAEERRKDRERRIEERAEQLIAMRANDSKVLEEPHAPEPPKKKLRLPTKDVAVKEINSNHIVRTKKHLGSGSYGSCFLAFYRGITVVVKELQIHSSDQETKEDAKKRTHNELLNEANIITKLGDHPGLPLLFGICSKSTPYRLVLQFHGNGCDSLTLLRALHSKLVAKKREWDAIMIKTAEALQHIHSVGFLHNDLKSNNVLLDKRGTVLTPVIIDFGKSRPISNPMGPKTLSLEEQVRYKKKYPHIAPEIVEGRAGQSVASDIFSFAKIVEQIYLKCKFEELPHLVTLCLSPSVEARPRCAELY</sequence>
<evidence type="ECO:0000259" key="6">
    <source>
        <dbReference type="PROSITE" id="PS50011"/>
    </source>
</evidence>
<feature type="compositionally biased region" description="Basic and acidic residues" evidence="5">
    <location>
        <begin position="17"/>
        <end position="39"/>
    </location>
</feature>
<dbReference type="GO" id="GO:0005524">
    <property type="term" value="F:ATP binding"/>
    <property type="evidence" value="ECO:0007669"/>
    <property type="project" value="UniProtKB-UniRule"/>
</dbReference>
<evidence type="ECO:0000256" key="4">
    <source>
        <dbReference type="RuleBase" id="RU000304"/>
    </source>
</evidence>
<dbReference type="GO" id="GO:0004674">
    <property type="term" value="F:protein serine/threonine kinase activity"/>
    <property type="evidence" value="ECO:0007669"/>
    <property type="project" value="UniProtKB-KW"/>
</dbReference>
<keyword evidence="2 3" id="KW-0067">ATP-binding</keyword>
<dbReference type="PROSITE" id="PS00107">
    <property type="entry name" value="PROTEIN_KINASE_ATP"/>
    <property type="match status" value="1"/>
</dbReference>
<dbReference type="OrthoDB" id="5965268at2759"/>
<dbReference type="InterPro" id="IPR051681">
    <property type="entry name" value="Ser/Thr_Kinases-Pseudokinases"/>
</dbReference>
<feature type="domain" description="Protein kinase" evidence="6">
    <location>
        <begin position="83"/>
        <end position="326"/>
    </location>
</feature>
<proteinExistence type="inferred from homology"/>
<keyword evidence="8" id="KW-0418">Kinase</keyword>
<keyword evidence="7" id="KW-1185">Reference proteome</keyword>
<dbReference type="RefSeq" id="XP_031553462.1">
    <property type="nucleotide sequence ID" value="XM_031697602.1"/>
</dbReference>
<dbReference type="PROSITE" id="PS50011">
    <property type="entry name" value="PROTEIN_KINASE_DOM"/>
    <property type="match status" value="1"/>
</dbReference>
<dbReference type="InParanoid" id="A0A6P8HLB2"/>
<dbReference type="GeneID" id="116290546"/>
<dbReference type="KEGG" id="aten:116290546"/>
<dbReference type="SUPFAM" id="SSF56112">
    <property type="entry name" value="Protein kinase-like (PK-like)"/>
    <property type="match status" value="1"/>
</dbReference>
<protein>
    <submittedName>
        <fullName evidence="8">Probable serine/threonine-protein kinase DDB_G0280717</fullName>
    </submittedName>
</protein>
<dbReference type="Gene3D" id="1.10.510.10">
    <property type="entry name" value="Transferase(Phosphotransferase) domain 1"/>
    <property type="match status" value="1"/>
</dbReference>